<evidence type="ECO:0000256" key="1">
    <source>
        <dbReference type="SAM" id="Phobius"/>
    </source>
</evidence>
<feature type="non-terminal residue" evidence="2">
    <location>
        <position position="1"/>
    </location>
</feature>
<proteinExistence type="predicted"/>
<protein>
    <submittedName>
        <fullName evidence="2">Uncharacterized protein</fullName>
    </submittedName>
</protein>
<evidence type="ECO:0000313" key="3">
    <source>
        <dbReference type="Proteomes" id="UP000677054"/>
    </source>
</evidence>
<gene>
    <name evidence="2" type="ORF">DSTB1V02_LOCUS13543</name>
</gene>
<evidence type="ECO:0000313" key="2">
    <source>
        <dbReference type="EMBL" id="CAD7253797.1"/>
    </source>
</evidence>
<keyword evidence="1" id="KW-0812">Transmembrane</keyword>
<accession>A0A7R9AGR8</accession>
<sequence>MDLQWTCNGPAMDLQWTCLPALRRHTRKPRRLRGGNGVTVDPISIKPREGQNWRKMREMDSRDCDYAGTVDAGRSGCRDVGMHATSPFPLPAFLPRFFVSSVRPSPPLRFLSFPSDIIFAHTRRGRFRAVVVRADRLDIQRIQGCQKGRHRLLFMETPDPIRQAPAASRSACLCACSIRGLVLRRLPRRQQNDRREISSGKCRLLTRRRGREVAAFGSIGNRVALRDGGTVTWHVFGIGVFCPVSWKSSLDSSMVIEGSSSKLGEVWGGGKDVPCDCLDPPPPEFNLPPPPVPPWLSEESPTVCDSSCHEIVAPDRAEADTHSAGDPLPITLIVISSVVLLVIVFGVALLCR</sequence>
<keyword evidence="1" id="KW-0472">Membrane</keyword>
<feature type="transmembrane region" description="Helical" evidence="1">
    <location>
        <begin position="330"/>
        <end position="351"/>
    </location>
</feature>
<organism evidence="2">
    <name type="scientific">Darwinula stevensoni</name>
    <dbReference type="NCBI Taxonomy" id="69355"/>
    <lineage>
        <taxon>Eukaryota</taxon>
        <taxon>Metazoa</taxon>
        <taxon>Ecdysozoa</taxon>
        <taxon>Arthropoda</taxon>
        <taxon>Crustacea</taxon>
        <taxon>Oligostraca</taxon>
        <taxon>Ostracoda</taxon>
        <taxon>Podocopa</taxon>
        <taxon>Podocopida</taxon>
        <taxon>Darwinulocopina</taxon>
        <taxon>Darwinuloidea</taxon>
        <taxon>Darwinulidae</taxon>
        <taxon>Darwinula</taxon>
    </lineage>
</organism>
<keyword evidence="1" id="KW-1133">Transmembrane helix</keyword>
<name>A0A7R9AGR8_9CRUS</name>
<dbReference type="EMBL" id="CAJPEV010006707">
    <property type="protein sequence ID" value="CAG0904318.1"/>
    <property type="molecule type" value="Genomic_DNA"/>
</dbReference>
<dbReference type="Proteomes" id="UP000677054">
    <property type="component" value="Unassembled WGS sequence"/>
</dbReference>
<dbReference type="AlphaFoldDB" id="A0A7R9AGR8"/>
<dbReference type="EMBL" id="LR906224">
    <property type="protein sequence ID" value="CAD7253797.1"/>
    <property type="molecule type" value="Genomic_DNA"/>
</dbReference>
<reference evidence="2" key="1">
    <citation type="submission" date="2020-11" db="EMBL/GenBank/DDBJ databases">
        <authorList>
            <person name="Tran Van P."/>
        </authorList>
    </citation>
    <scope>NUCLEOTIDE SEQUENCE</scope>
</reference>
<keyword evidence="3" id="KW-1185">Reference proteome</keyword>